<comment type="caution">
    <text evidence="2">The sequence shown here is derived from an EMBL/GenBank/DDBJ whole genome shotgun (WGS) entry which is preliminary data.</text>
</comment>
<evidence type="ECO:0000256" key="1">
    <source>
        <dbReference type="SAM" id="Phobius"/>
    </source>
</evidence>
<reference evidence="2" key="1">
    <citation type="journal article" date="2021" name="PeerJ">
        <title>Extensive microbial diversity within the chicken gut microbiome revealed by metagenomics and culture.</title>
        <authorList>
            <person name="Gilroy R."/>
            <person name="Ravi A."/>
            <person name="Getino M."/>
            <person name="Pursley I."/>
            <person name="Horton D.L."/>
            <person name="Alikhan N.F."/>
            <person name="Baker D."/>
            <person name="Gharbi K."/>
            <person name="Hall N."/>
            <person name="Watson M."/>
            <person name="Adriaenssens E.M."/>
            <person name="Foster-Nyarko E."/>
            <person name="Jarju S."/>
            <person name="Secka A."/>
            <person name="Antonio M."/>
            <person name="Oren A."/>
            <person name="Chaudhuri R.R."/>
            <person name="La Ragione R."/>
            <person name="Hildebrand F."/>
            <person name="Pallen M.J."/>
        </authorList>
    </citation>
    <scope>NUCLEOTIDE SEQUENCE</scope>
    <source>
        <strain evidence="2">ChiGjej4B4-12881</strain>
    </source>
</reference>
<dbReference type="GO" id="GO:0006508">
    <property type="term" value="P:proteolysis"/>
    <property type="evidence" value="ECO:0007669"/>
    <property type="project" value="InterPro"/>
</dbReference>
<name>A0A9D1W5D5_9FIRM</name>
<evidence type="ECO:0000313" key="2">
    <source>
        <dbReference type="EMBL" id="HIX52617.1"/>
    </source>
</evidence>
<dbReference type="EMBL" id="DXEU01000132">
    <property type="protein sequence ID" value="HIX52617.1"/>
    <property type="molecule type" value="Genomic_DNA"/>
</dbReference>
<keyword evidence="1" id="KW-0472">Membrane</keyword>
<dbReference type="InterPro" id="IPR005081">
    <property type="entry name" value="SpoIIGA"/>
</dbReference>
<reference evidence="2" key="2">
    <citation type="submission" date="2021-04" db="EMBL/GenBank/DDBJ databases">
        <authorList>
            <person name="Gilroy R."/>
        </authorList>
    </citation>
    <scope>NUCLEOTIDE SEQUENCE</scope>
    <source>
        <strain evidence="2">ChiGjej4B4-12881</strain>
    </source>
</reference>
<feature type="transmembrane region" description="Helical" evidence="1">
    <location>
        <begin position="64"/>
        <end position="82"/>
    </location>
</feature>
<proteinExistence type="predicted"/>
<accession>A0A9D1W5D5</accession>
<keyword evidence="1" id="KW-1133">Transmembrane helix</keyword>
<feature type="transmembrane region" description="Helical" evidence="1">
    <location>
        <begin position="6"/>
        <end position="25"/>
    </location>
</feature>
<dbReference type="Pfam" id="PF03419">
    <property type="entry name" value="Peptidase_U4"/>
    <property type="match status" value="1"/>
</dbReference>
<sequence length="278" mass="29808">MTYTVYIDVLFAVNLLMDGILLLLVRSCLRFHAPAWRILLAAGAGAAWGCLAEVGLLAGPAAGFPGLLGAGTAMVWIAFEMGRTGTARARLCRLAKGTAALFAAAFVCGGAWAGIETFLLGDSSRQEGLGGYKAAAWLLLAAGAVGAGRLCLLSAARAAGRRRALCRVRLFYRGRQAETEALLDTGNRLYSPEGARPVHVLEYEVCRDICGGVDRMLYIPYQCVGRRHGLMPGIILDRMEIFDGDERREVAAPLVGIVRQPLSADGSYHMLLHEEIGR</sequence>
<feature type="transmembrane region" description="Helical" evidence="1">
    <location>
        <begin position="135"/>
        <end position="159"/>
    </location>
</feature>
<dbReference type="Proteomes" id="UP000886780">
    <property type="component" value="Unassembled WGS sequence"/>
</dbReference>
<feature type="transmembrane region" description="Helical" evidence="1">
    <location>
        <begin position="37"/>
        <end position="58"/>
    </location>
</feature>
<gene>
    <name evidence="2" type="ORF">IAA28_07415</name>
</gene>
<feature type="transmembrane region" description="Helical" evidence="1">
    <location>
        <begin position="94"/>
        <end position="115"/>
    </location>
</feature>
<organism evidence="2 3">
    <name type="scientific">Candidatus Lachnoclostridium stercoripullorum</name>
    <dbReference type="NCBI Taxonomy" id="2838635"/>
    <lineage>
        <taxon>Bacteria</taxon>
        <taxon>Bacillati</taxon>
        <taxon>Bacillota</taxon>
        <taxon>Clostridia</taxon>
        <taxon>Lachnospirales</taxon>
        <taxon>Lachnospiraceae</taxon>
    </lineage>
</organism>
<dbReference type="GO" id="GO:0030436">
    <property type="term" value="P:asexual sporulation"/>
    <property type="evidence" value="ECO:0007669"/>
    <property type="project" value="InterPro"/>
</dbReference>
<dbReference type="AlphaFoldDB" id="A0A9D1W5D5"/>
<dbReference type="GO" id="GO:0004190">
    <property type="term" value="F:aspartic-type endopeptidase activity"/>
    <property type="evidence" value="ECO:0007669"/>
    <property type="project" value="InterPro"/>
</dbReference>
<evidence type="ECO:0000313" key="3">
    <source>
        <dbReference type="Proteomes" id="UP000886780"/>
    </source>
</evidence>
<protein>
    <submittedName>
        <fullName evidence="2">Sigma-E processing peptidase SpoIIGA</fullName>
    </submittedName>
</protein>
<keyword evidence="1" id="KW-0812">Transmembrane</keyword>